<dbReference type="InterPro" id="IPR001387">
    <property type="entry name" value="Cro/C1-type_HTH"/>
</dbReference>
<dbReference type="AlphaFoldDB" id="A0A646KI76"/>
<dbReference type="RefSeq" id="WP_153523450.1">
    <property type="nucleotide sequence ID" value="NZ_JBEPDZ010000020.1"/>
</dbReference>
<evidence type="ECO:0000313" key="3">
    <source>
        <dbReference type="Proteomes" id="UP000419138"/>
    </source>
</evidence>
<proteinExistence type="predicted"/>
<dbReference type="EMBL" id="VCLA01000136">
    <property type="protein sequence ID" value="MQT01707.1"/>
    <property type="molecule type" value="Genomic_DNA"/>
</dbReference>
<sequence length="219" mass="24017">MADVPRELGDVLERIRTLCGQLEKHPQGVLEVARLSYESGLSAQEVISLLNGEPVPRAALRDVVRQRLTLLISTRRRHADGRVERLADGEDGHSRGEVAGGIGISVQGLHRLLSVGTPSLSTALRICEFFGVHAGFLTEAADEALLRLLRERTRILERERTRALERESARALGRESERPVSVPPADHGVRRVALRIVGSLPEDQLKGLIGLLGHPPEDL</sequence>
<dbReference type="Proteomes" id="UP000419138">
    <property type="component" value="Unassembled WGS sequence"/>
</dbReference>
<gene>
    <name evidence="2" type="ORF">FF041_16265</name>
</gene>
<dbReference type="PROSITE" id="PS50943">
    <property type="entry name" value="HTH_CROC1"/>
    <property type="match status" value="1"/>
</dbReference>
<dbReference type="GO" id="GO:0003677">
    <property type="term" value="F:DNA binding"/>
    <property type="evidence" value="ECO:0007669"/>
    <property type="project" value="InterPro"/>
</dbReference>
<organism evidence="2 3">
    <name type="scientific">Streptomyces jumonjinensis</name>
    <dbReference type="NCBI Taxonomy" id="1945"/>
    <lineage>
        <taxon>Bacteria</taxon>
        <taxon>Bacillati</taxon>
        <taxon>Actinomycetota</taxon>
        <taxon>Actinomycetes</taxon>
        <taxon>Kitasatosporales</taxon>
        <taxon>Streptomycetaceae</taxon>
        <taxon>Streptomyces</taxon>
    </lineage>
</organism>
<evidence type="ECO:0000313" key="2">
    <source>
        <dbReference type="EMBL" id="MQT01707.1"/>
    </source>
</evidence>
<name>A0A646KI76_STRJU</name>
<dbReference type="CDD" id="cd00093">
    <property type="entry name" value="HTH_XRE"/>
    <property type="match status" value="1"/>
</dbReference>
<comment type="caution">
    <text evidence="2">The sequence shown here is derived from an EMBL/GenBank/DDBJ whole genome shotgun (WGS) entry which is preliminary data.</text>
</comment>
<keyword evidence="3" id="KW-1185">Reference proteome</keyword>
<dbReference type="InterPro" id="IPR010982">
    <property type="entry name" value="Lambda_DNA-bd_dom_sf"/>
</dbReference>
<accession>A0A646KI76</accession>
<reference evidence="2 3" key="1">
    <citation type="submission" date="2019-05" db="EMBL/GenBank/DDBJ databases">
        <title>Comparative genomics and metabolomics analyses of clavulanic acid producing Streptomyces species provides insight into specialized metabolism and evolution of beta-lactam biosynthetic gene clusters.</title>
        <authorList>
            <person name="Moore M.A."/>
            <person name="Cruz-Morales P."/>
            <person name="Barona Gomez F."/>
            <person name="Kapil T."/>
        </authorList>
    </citation>
    <scope>NUCLEOTIDE SEQUENCE [LARGE SCALE GENOMIC DNA]</scope>
    <source>
        <strain evidence="2 3">NRRL 5741</strain>
    </source>
</reference>
<evidence type="ECO:0000259" key="1">
    <source>
        <dbReference type="PROSITE" id="PS50943"/>
    </source>
</evidence>
<feature type="domain" description="HTH cro/C1-type" evidence="1">
    <location>
        <begin position="97"/>
        <end position="137"/>
    </location>
</feature>
<protein>
    <submittedName>
        <fullName evidence="2">Helix-turn-helix transcriptional regulator</fullName>
    </submittedName>
</protein>
<dbReference type="Gene3D" id="1.10.260.40">
    <property type="entry name" value="lambda repressor-like DNA-binding domains"/>
    <property type="match status" value="1"/>
</dbReference>